<name>A0A9R0JPJ6_SPIOL</name>
<proteinExistence type="predicted"/>
<sequence length="540" mass="62727">MMSGNLVNKSNKSGFIGQFTEMILRPLIQSPARSSIILFFFLSLLVGALLSTRFLDTSNFAESSTQQAFPTATASGKLATSDSAQQKNSNNPTTEPPKKAHRKIEIPLKCSDENTTQTCPANYPKKPEMDPDAPPPSTCPEYFRWIHEDLQPWKKNGVSREMVEGAKRTANFRLVIKDGKAYVERYKRSYQTRDVFTLWGILQLLRRYPGKVPDLDLMFDCVDWPVISKRHHWPNNEAPPPLFRYCGDDGTWDIVFPDWSFWGWAEINMKPWEFLSKDLKEGNTRMKFADREPYAFWKGNPFVAPHRLDLLKCNVTDKEDWNARLYIQDWFKEAQQGFKQSDLASQCVDRYKIYIEGSAWSVSEKYILACDSVSLLVKPLYYDFFSRSLMPLQHYWPVRQDDKCRSIKFAVEWGNHHMQKAQEIGKAASNFILEDMKMDYVYDYMLHLLTEYSKLLKYNPTIPEDAVELCSETMACPAVGSEKKFMMDSLVKGPSDKSPCTMPPPYDQVALQTLLRRKTNTLKQVEKWEKDYWFNKTQQQ</sequence>
<evidence type="ECO:0000259" key="3">
    <source>
        <dbReference type="SMART" id="SM00672"/>
    </source>
</evidence>
<dbReference type="GeneID" id="110782506"/>
<dbReference type="AlphaFoldDB" id="A0A9R0JPJ6"/>
<dbReference type="Pfam" id="PF05686">
    <property type="entry name" value="Glyco_transf_90"/>
    <property type="match status" value="1"/>
</dbReference>
<dbReference type="SMART" id="SM00672">
    <property type="entry name" value="CAP10"/>
    <property type="match status" value="1"/>
</dbReference>
<keyword evidence="2" id="KW-0812">Transmembrane</keyword>
<dbReference type="PANTHER" id="PTHR12203">
    <property type="entry name" value="KDEL LYS-ASP-GLU-LEU CONTAINING - RELATED"/>
    <property type="match status" value="1"/>
</dbReference>
<keyword evidence="4" id="KW-1185">Reference proteome</keyword>
<dbReference type="InterPro" id="IPR051091">
    <property type="entry name" value="O-Glucosyltr/Glycosyltrsf_90"/>
</dbReference>
<feature type="transmembrane region" description="Helical" evidence="2">
    <location>
        <begin position="35"/>
        <end position="55"/>
    </location>
</feature>
<keyword evidence="2" id="KW-0472">Membrane</keyword>
<dbReference type="PANTHER" id="PTHR12203:SF99">
    <property type="entry name" value="OS04G0534100 PROTEIN"/>
    <property type="match status" value="1"/>
</dbReference>
<dbReference type="OrthoDB" id="202415at2759"/>
<dbReference type="Proteomes" id="UP000813463">
    <property type="component" value="Chromosome 3"/>
</dbReference>
<evidence type="ECO:0000256" key="2">
    <source>
        <dbReference type="SAM" id="Phobius"/>
    </source>
</evidence>
<evidence type="ECO:0000313" key="5">
    <source>
        <dbReference type="RefSeq" id="XP_021842381.1"/>
    </source>
</evidence>
<gene>
    <name evidence="5" type="primary">LOC110782506</name>
</gene>
<evidence type="ECO:0000313" key="4">
    <source>
        <dbReference type="Proteomes" id="UP000813463"/>
    </source>
</evidence>
<feature type="domain" description="Glycosyl transferase CAP10" evidence="3">
    <location>
        <begin position="211"/>
        <end position="459"/>
    </location>
</feature>
<evidence type="ECO:0000256" key="1">
    <source>
        <dbReference type="SAM" id="MobiDB-lite"/>
    </source>
</evidence>
<reference evidence="4" key="1">
    <citation type="journal article" date="2021" name="Nat. Commun.">
        <title>Genomic analyses provide insights into spinach domestication and the genetic basis of agronomic traits.</title>
        <authorList>
            <person name="Cai X."/>
            <person name="Sun X."/>
            <person name="Xu C."/>
            <person name="Sun H."/>
            <person name="Wang X."/>
            <person name="Ge C."/>
            <person name="Zhang Z."/>
            <person name="Wang Q."/>
            <person name="Fei Z."/>
            <person name="Jiao C."/>
            <person name="Wang Q."/>
        </authorList>
    </citation>
    <scope>NUCLEOTIDE SEQUENCE [LARGE SCALE GENOMIC DNA]</scope>
    <source>
        <strain evidence="4">cv. Varoflay</strain>
    </source>
</reference>
<keyword evidence="2" id="KW-1133">Transmembrane helix</keyword>
<dbReference type="KEGG" id="soe:110782506"/>
<protein>
    <recommendedName>
        <fullName evidence="3">Glycosyl transferase CAP10 domain-containing protein</fullName>
    </recommendedName>
</protein>
<accession>A0A9R0JPJ6</accession>
<feature type="region of interest" description="Disordered" evidence="1">
    <location>
        <begin position="65"/>
        <end position="109"/>
    </location>
</feature>
<feature type="region of interest" description="Disordered" evidence="1">
    <location>
        <begin position="117"/>
        <end position="136"/>
    </location>
</feature>
<dbReference type="RefSeq" id="XP_021842381.1">
    <property type="nucleotide sequence ID" value="XM_021986689.2"/>
</dbReference>
<organism evidence="4 5">
    <name type="scientific">Spinacia oleracea</name>
    <name type="common">Spinach</name>
    <dbReference type="NCBI Taxonomy" id="3562"/>
    <lineage>
        <taxon>Eukaryota</taxon>
        <taxon>Viridiplantae</taxon>
        <taxon>Streptophyta</taxon>
        <taxon>Embryophyta</taxon>
        <taxon>Tracheophyta</taxon>
        <taxon>Spermatophyta</taxon>
        <taxon>Magnoliopsida</taxon>
        <taxon>eudicotyledons</taxon>
        <taxon>Gunneridae</taxon>
        <taxon>Pentapetalae</taxon>
        <taxon>Caryophyllales</taxon>
        <taxon>Chenopodiaceae</taxon>
        <taxon>Chenopodioideae</taxon>
        <taxon>Anserineae</taxon>
        <taxon>Spinacia</taxon>
    </lineage>
</organism>
<feature type="compositionally biased region" description="Polar residues" evidence="1">
    <location>
        <begin position="65"/>
        <end position="93"/>
    </location>
</feature>
<dbReference type="InterPro" id="IPR006598">
    <property type="entry name" value="CAP10"/>
</dbReference>
<reference evidence="5" key="2">
    <citation type="submission" date="2025-08" db="UniProtKB">
        <authorList>
            <consortium name="RefSeq"/>
        </authorList>
    </citation>
    <scope>IDENTIFICATION</scope>
    <source>
        <tissue evidence="5">Leaf</tissue>
    </source>
</reference>